<dbReference type="EMBL" id="JACHOP010000004">
    <property type="protein sequence ID" value="MBB5756633.1"/>
    <property type="molecule type" value="Genomic_DNA"/>
</dbReference>
<comment type="caution">
    <text evidence="1">The sequence shown here is derived from an EMBL/GenBank/DDBJ whole genome shotgun (WGS) entry which is preliminary data.</text>
</comment>
<gene>
    <name evidence="1" type="ORF">HNR00_001333</name>
</gene>
<organism evidence="1 2">
    <name type="scientific">Methylorubrum rhodinum</name>
    <dbReference type="NCBI Taxonomy" id="29428"/>
    <lineage>
        <taxon>Bacteria</taxon>
        <taxon>Pseudomonadati</taxon>
        <taxon>Pseudomonadota</taxon>
        <taxon>Alphaproteobacteria</taxon>
        <taxon>Hyphomicrobiales</taxon>
        <taxon>Methylobacteriaceae</taxon>
        <taxon>Methylorubrum</taxon>
    </lineage>
</organism>
<proteinExistence type="predicted"/>
<accession>A0A840ZIF0</accession>
<dbReference type="AlphaFoldDB" id="A0A840ZIF0"/>
<evidence type="ECO:0000313" key="1">
    <source>
        <dbReference type="EMBL" id="MBB5756633.1"/>
    </source>
</evidence>
<name>A0A840ZIF0_9HYPH</name>
<reference evidence="1 2" key="1">
    <citation type="submission" date="2020-08" db="EMBL/GenBank/DDBJ databases">
        <title>Genomic Encyclopedia of Type Strains, Phase IV (KMG-IV): sequencing the most valuable type-strain genomes for metagenomic binning, comparative biology and taxonomic classification.</title>
        <authorList>
            <person name="Goeker M."/>
        </authorList>
    </citation>
    <scope>NUCLEOTIDE SEQUENCE [LARGE SCALE GENOMIC DNA]</scope>
    <source>
        <strain evidence="1 2">DSM 2163</strain>
    </source>
</reference>
<protein>
    <submittedName>
        <fullName evidence="1">Uncharacterized protein</fullName>
    </submittedName>
</protein>
<evidence type="ECO:0000313" key="2">
    <source>
        <dbReference type="Proteomes" id="UP000583454"/>
    </source>
</evidence>
<sequence>MPHLLLVLWLSATRDGVGSARAVARLCVSAPAYRWP</sequence>
<keyword evidence="2" id="KW-1185">Reference proteome</keyword>
<dbReference type="Proteomes" id="UP000583454">
    <property type="component" value="Unassembled WGS sequence"/>
</dbReference>